<protein>
    <submittedName>
        <fullName evidence="1">Uncharacterized protein</fullName>
    </submittedName>
</protein>
<proteinExistence type="predicted"/>
<evidence type="ECO:0000313" key="1">
    <source>
        <dbReference type="EMBL" id="EAZ93722.1"/>
    </source>
</evidence>
<organism evidence="1 2">
    <name type="scientific">Crocosphaera chwakensis CCY0110</name>
    <dbReference type="NCBI Taxonomy" id="391612"/>
    <lineage>
        <taxon>Bacteria</taxon>
        <taxon>Bacillati</taxon>
        <taxon>Cyanobacteriota</taxon>
        <taxon>Cyanophyceae</taxon>
        <taxon>Oscillatoriophycideae</taxon>
        <taxon>Chroococcales</taxon>
        <taxon>Aphanothecaceae</taxon>
        <taxon>Crocosphaera</taxon>
        <taxon>Crocosphaera chwakensis</taxon>
    </lineage>
</organism>
<reference evidence="1 2" key="1">
    <citation type="submission" date="2007-03" db="EMBL/GenBank/DDBJ databases">
        <authorList>
            <person name="Stal L."/>
            <person name="Ferriera S."/>
            <person name="Johnson J."/>
            <person name="Kravitz S."/>
            <person name="Beeson K."/>
            <person name="Sutton G."/>
            <person name="Rogers Y.-H."/>
            <person name="Friedman R."/>
            <person name="Frazier M."/>
            <person name="Venter J.C."/>
        </authorList>
    </citation>
    <scope>NUCLEOTIDE SEQUENCE [LARGE SCALE GENOMIC DNA]</scope>
    <source>
        <strain evidence="1 2">CCY0110</strain>
    </source>
</reference>
<sequence>MRSSIEFCSYQTQVTIIKSCY</sequence>
<accession>A3IIU0</accession>
<gene>
    <name evidence="1" type="ORF">CY0110_18042</name>
</gene>
<evidence type="ECO:0000313" key="2">
    <source>
        <dbReference type="Proteomes" id="UP000003781"/>
    </source>
</evidence>
<dbReference type="AlphaFoldDB" id="A3IIU0"/>
<name>A3IIU0_9CHRO</name>
<keyword evidence="2" id="KW-1185">Reference proteome</keyword>
<dbReference type="EMBL" id="AAXW01000002">
    <property type="protein sequence ID" value="EAZ93722.1"/>
    <property type="molecule type" value="Genomic_DNA"/>
</dbReference>
<dbReference type="Proteomes" id="UP000003781">
    <property type="component" value="Unassembled WGS sequence"/>
</dbReference>
<comment type="caution">
    <text evidence="1">The sequence shown here is derived from an EMBL/GenBank/DDBJ whole genome shotgun (WGS) entry which is preliminary data.</text>
</comment>